<dbReference type="PROSITE" id="PS51352">
    <property type="entry name" value="THIOREDOXIN_2"/>
    <property type="match status" value="1"/>
</dbReference>
<dbReference type="InterPro" id="IPR036249">
    <property type="entry name" value="Thioredoxin-like_sf"/>
</dbReference>
<feature type="region of interest" description="Disordered" evidence="1">
    <location>
        <begin position="376"/>
        <end position="395"/>
    </location>
</feature>
<protein>
    <recommendedName>
        <fullName evidence="2">Thioredoxin domain-containing protein</fullName>
    </recommendedName>
</protein>
<evidence type="ECO:0000259" key="2">
    <source>
        <dbReference type="PROSITE" id="PS51352"/>
    </source>
</evidence>
<dbReference type="PANTHER" id="PTHR45672">
    <property type="entry name" value="PROTEIN DISULFIDE-ISOMERASE C17H9.14C-RELATED"/>
    <property type="match status" value="1"/>
</dbReference>
<name>A0ABN9WE56_9DINO</name>
<dbReference type="Pfam" id="PF00085">
    <property type="entry name" value="Thioredoxin"/>
    <property type="match status" value="1"/>
</dbReference>
<dbReference type="Pfam" id="PF13850">
    <property type="entry name" value="ERGIC_N"/>
    <property type="match status" value="1"/>
</dbReference>
<sequence length="395" mass="44261">MLASTAVRWLPQDFVEASQAGGIFTLSAYALMFLVVVSEVGSFVEPLHSSAYHTLLTMSAYDEGALRINFDVQLYDIECRHLKVSVLARGTEENLAQRREYVLRPVHTDGKVVRFGGGARTQRYSDDGDDDAGEVQHRKGMEKVIAEDGEAELDSDWSSSHDGFRHQSFEHVVQAHDFTFINFFAGWCSHCQKFAPTWASLANTVNEKEFKDAGDHTRKVRMIKLNCVDFREQCQHLGIDAYPTLRLYNAEGNFSLYEGGRNERELLLWVEKAVKRAKRTRGSRTTRSSRGDASSGALSTSLASRGTWSSRWAGATRTSTQDDQCFASGEALRLLRCGRRQALCEGVEKLSQGCRRVYQPDRLEGFCDHGLPPGLDPRYASGAHGERRRESSLSD</sequence>
<dbReference type="SUPFAM" id="SSF52833">
    <property type="entry name" value="Thioredoxin-like"/>
    <property type="match status" value="1"/>
</dbReference>
<dbReference type="InterPro" id="IPR051063">
    <property type="entry name" value="PDI"/>
</dbReference>
<dbReference type="CDD" id="cd02961">
    <property type="entry name" value="PDI_a_family"/>
    <property type="match status" value="1"/>
</dbReference>
<accession>A0ABN9WE56</accession>
<keyword evidence="4" id="KW-1185">Reference proteome</keyword>
<organism evidence="3 4">
    <name type="scientific">Prorocentrum cordatum</name>
    <dbReference type="NCBI Taxonomy" id="2364126"/>
    <lineage>
        <taxon>Eukaryota</taxon>
        <taxon>Sar</taxon>
        <taxon>Alveolata</taxon>
        <taxon>Dinophyceae</taxon>
        <taxon>Prorocentrales</taxon>
        <taxon>Prorocentraceae</taxon>
        <taxon>Prorocentrum</taxon>
    </lineage>
</organism>
<feature type="region of interest" description="Disordered" evidence="1">
    <location>
        <begin position="279"/>
        <end position="300"/>
    </location>
</feature>
<evidence type="ECO:0000313" key="4">
    <source>
        <dbReference type="Proteomes" id="UP001189429"/>
    </source>
</evidence>
<evidence type="ECO:0000313" key="3">
    <source>
        <dbReference type="EMBL" id="CAK0883648.1"/>
    </source>
</evidence>
<feature type="compositionally biased region" description="Low complexity" evidence="1">
    <location>
        <begin position="285"/>
        <end position="300"/>
    </location>
</feature>
<dbReference type="EMBL" id="CAUYUJ010018445">
    <property type="protein sequence ID" value="CAK0883648.1"/>
    <property type="molecule type" value="Genomic_DNA"/>
</dbReference>
<comment type="caution">
    <text evidence="3">The sequence shown here is derived from an EMBL/GenBank/DDBJ whole genome shotgun (WGS) entry which is preliminary data.</text>
</comment>
<dbReference type="Gene3D" id="3.40.30.10">
    <property type="entry name" value="Glutaredoxin"/>
    <property type="match status" value="1"/>
</dbReference>
<feature type="domain" description="Thioredoxin" evidence="2">
    <location>
        <begin position="140"/>
        <end position="275"/>
    </location>
</feature>
<proteinExistence type="predicted"/>
<gene>
    <name evidence="3" type="ORF">PCOR1329_LOCUS65813</name>
</gene>
<evidence type="ECO:0000256" key="1">
    <source>
        <dbReference type="SAM" id="MobiDB-lite"/>
    </source>
</evidence>
<feature type="compositionally biased region" description="Basic and acidic residues" evidence="1">
    <location>
        <begin position="384"/>
        <end position="395"/>
    </location>
</feature>
<dbReference type="InterPro" id="IPR013766">
    <property type="entry name" value="Thioredoxin_domain"/>
</dbReference>
<dbReference type="Proteomes" id="UP001189429">
    <property type="component" value="Unassembled WGS sequence"/>
</dbReference>
<reference evidence="3" key="1">
    <citation type="submission" date="2023-10" db="EMBL/GenBank/DDBJ databases">
        <authorList>
            <person name="Chen Y."/>
            <person name="Shah S."/>
            <person name="Dougan E. K."/>
            <person name="Thang M."/>
            <person name="Chan C."/>
        </authorList>
    </citation>
    <scope>NUCLEOTIDE SEQUENCE [LARGE SCALE GENOMIC DNA]</scope>
</reference>
<dbReference type="InterPro" id="IPR039542">
    <property type="entry name" value="Erv_N"/>
</dbReference>